<comment type="subcellular location">
    <subcellularLocation>
        <location evidence="2">Cytoplasm</location>
    </subcellularLocation>
</comment>
<evidence type="ECO:0000256" key="2">
    <source>
        <dbReference type="ARBA" id="ARBA00004496"/>
    </source>
</evidence>
<evidence type="ECO:0000256" key="11">
    <source>
        <dbReference type="ARBA" id="ARBA00038036"/>
    </source>
</evidence>
<evidence type="ECO:0000256" key="8">
    <source>
        <dbReference type="ARBA" id="ARBA00022840"/>
    </source>
</evidence>
<evidence type="ECO:0000256" key="7">
    <source>
        <dbReference type="ARBA" id="ARBA00022777"/>
    </source>
</evidence>
<name>X0UMG9_9ZZZZ</name>
<reference evidence="13" key="1">
    <citation type="journal article" date="2014" name="Front. Microbiol.">
        <title>High frequency of phylogenetically diverse reductive dehalogenase-homologous genes in deep subseafloor sedimentary metagenomes.</title>
        <authorList>
            <person name="Kawai M."/>
            <person name="Futagami T."/>
            <person name="Toyoda A."/>
            <person name="Takaki Y."/>
            <person name="Nishi S."/>
            <person name="Hori S."/>
            <person name="Arai W."/>
            <person name="Tsubouchi T."/>
            <person name="Morono Y."/>
            <person name="Uchiyama I."/>
            <person name="Ito T."/>
            <person name="Fujiyama A."/>
            <person name="Inagaki F."/>
            <person name="Takami H."/>
        </authorList>
    </citation>
    <scope>NUCLEOTIDE SEQUENCE</scope>
    <source>
        <strain evidence="13">Expedition CK06-06</strain>
    </source>
</reference>
<dbReference type="AlphaFoldDB" id="X0UMG9"/>
<dbReference type="PANTHER" id="PTHR34265:SF1">
    <property type="entry name" value="TYPE III PANTOTHENATE KINASE"/>
    <property type="match status" value="1"/>
</dbReference>
<evidence type="ECO:0000256" key="6">
    <source>
        <dbReference type="ARBA" id="ARBA00022741"/>
    </source>
</evidence>
<protein>
    <recommendedName>
        <fullName evidence="12">Type III pantothenate kinase</fullName>
    </recommendedName>
</protein>
<evidence type="ECO:0000256" key="1">
    <source>
        <dbReference type="ARBA" id="ARBA00001958"/>
    </source>
</evidence>
<dbReference type="GO" id="GO:0005524">
    <property type="term" value="F:ATP binding"/>
    <property type="evidence" value="ECO:0007669"/>
    <property type="project" value="UniProtKB-KW"/>
</dbReference>
<dbReference type="NCBIfam" id="TIGR00671">
    <property type="entry name" value="baf"/>
    <property type="match status" value="1"/>
</dbReference>
<keyword evidence="8" id="KW-0067">ATP-binding</keyword>
<feature type="non-terminal residue" evidence="13">
    <location>
        <position position="1"/>
    </location>
</feature>
<dbReference type="GO" id="GO:0015937">
    <property type="term" value="P:coenzyme A biosynthetic process"/>
    <property type="evidence" value="ECO:0007669"/>
    <property type="project" value="UniProtKB-KW"/>
</dbReference>
<keyword evidence="4" id="KW-0963">Cytoplasm</keyword>
<proteinExistence type="inferred from homology"/>
<accession>X0UMG9</accession>
<comment type="subunit">
    <text evidence="3">Homodimer.</text>
</comment>
<keyword evidence="10" id="KW-0173">Coenzyme A biosynthesis</keyword>
<gene>
    <name evidence="13" type="ORF">S01H1_18820</name>
</gene>
<dbReference type="EMBL" id="BARS01010096">
    <property type="protein sequence ID" value="GAF89710.1"/>
    <property type="molecule type" value="Genomic_DNA"/>
</dbReference>
<evidence type="ECO:0000256" key="4">
    <source>
        <dbReference type="ARBA" id="ARBA00022490"/>
    </source>
</evidence>
<evidence type="ECO:0000256" key="9">
    <source>
        <dbReference type="ARBA" id="ARBA00022958"/>
    </source>
</evidence>
<dbReference type="Gene3D" id="3.30.420.40">
    <property type="match status" value="1"/>
</dbReference>
<evidence type="ECO:0000256" key="12">
    <source>
        <dbReference type="ARBA" id="ARBA00040883"/>
    </source>
</evidence>
<dbReference type="InterPro" id="IPR043129">
    <property type="entry name" value="ATPase_NBD"/>
</dbReference>
<comment type="caution">
    <text evidence="13">The sequence shown here is derived from an EMBL/GenBank/DDBJ whole genome shotgun (WGS) entry which is preliminary data.</text>
</comment>
<evidence type="ECO:0000256" key="5">
    <source>
        <dbReference type="ARBA" id="ARBA00022679"/>
    </source>
</evidence>
<keyword evidence="5" id="KW-0808">Transferase</keyword>
<comment type="similarity">
    <text evidence="11">Belongs to the type III pantothenate kinase family.</text>
</comment>
<keyword evidence="9" id="KW-0630">Potassium</keyword>
<evidence type="ECO:0000256" key="3">
    <source>
        <dbReference type="ARBA" id="ARBA00011738"/>
    </source>
</evidence>
<dbReference type="SUPFAM" id="SSF53067">
    <property type="entry name" value="Actin-like ATPase domain"/>
    <property type="match status" value="1"/>
</dbReference>
<evidence type="ECO:0000313" key="13">
    <source>
        <dbReference type="EMBL" id="GAF89710.1"/>
    </source>
</evidence>
<evidence type="ECO:0000256" key="10">
    <source>
        <dbReference type="ARBA" id="ARBA00022993"/>
    </source>
</evidence>
<dbReference type="Pfam" id="PF03309">
    <property type="entry name" value="Pan_kinase"/>
    <property type="match status" value="1"/>
</dbReference>
<dbReference type="PANTHER" id="PTHR34265">
    <property type="entry name" value="TYPE III PANTOTHENATE KINASE"/>
    <property type="match status" value="1"/>
</dbReference>
<comment type="cofactor">
    <cofactor evidence="1">
        <name>K(+)</name>
        <dbReference type="ChEBI" id="CHEBI:29103"/>
    </cofactor>
</comment>
<dbReference type="GO" id="GO:0005737">
    <property type="term" value="C:cytoplasm"/>
    <property type="evidence" value="ECO:0007669"/>
    <property type="project" value="UniProtKB-SubCell"/>
</dbReference>
<dbReference type="CDD" id="cd24015">
    <property type="entry name" value="ASKHA_NBD_PanK-III"/>
    <property type="match status" value="1"/>
</dbReference>
<dbReference type="InterPro" id="IPR004619">
    <property type="entry name" value="Type_III_PanK"/>
</dbReference>
<keyword evidence="6" id="KW-0547">Nucleotide-binding</keyword>
<dbReference type="GO" id="GO:0004594">
    <property type="term" value="F:pantothenate kinase activity"/>
    <property type="evidence" value="ECO:0007669"/>
    <property type="project" value="InterPro"/>
</dbReference>
<sequence>LGTDRIAGVVGGLARYKRNLIIVDFGTATTLDIILKNGNYLGGIIFPGIETLMDVLISRTALLKEVSIKKPAHIIGTSTEECIQSGIFNGTVAMISGFIREIRKEYRKKFLCVATGGWGKIVSSQIKEIKHFDPDLCLFGILKIYYYNA</sequence>
<organism evidence="13">
    <name type="scientific">marine sediment metagenome</name>
    <dbReference type="NCBI Taxonomy" id="412755"/>
    <lineage>
        <taxon>unclassified sequences</taxon>
        <taxon>metagenomes</taxon>
        <taxon>ecological metagenomes</taxon>
    </lineage>
</organism>
<keyword evidence="7" id="KW-0418">Kinase</keyword>